<keyword evidence="4" id="KW-1185">Reference proteome</keyword>
<sequence length="336" mass="37826">MIHELKNIIHAAKLAKTNHSKIVFVSVVSLDGSSYRRPGVRMAILEDGTMIGAVSGGCVEKEILRQAQSVFKDELPKLMVYDGRYRLGCEGILYILIEPFAPSNDFFEAFEKQWKSRKEFQIQTTFSKEEAHRLKGGSTFTFSHNSYLLSPNVDAYNTLDTFHQNIKAGFQLLIVGSEHDAVELCKYASQTGWEVTIIAPPDDPKSIGNFPGASRYLGVDEIAFAQEEMDDQTAVVLMTHSFVKDLKYLGSIRNKKPRYLGLLGPSRRRDKMINELFEYYPDIDEDFIESIHGPAGINIGAETPQEIAISIMGEILTVVRNQELMLLKDKTKGIHQ</sequence>
<evidence type="ECO:0000313" key="4">
    <source>
        <dbReference type="Proteomes" id="UP001257277"/>
    </source>
</evidence>
<dbReference type="InterPro" id="IPR052698">
    <property type="entry name" value="MoCofactor_Util/Proc"/>
</dbReference>
<proteinExistence type="predicted"/>
<evidence type="ECO:0000259" key="2">
    <source>
        <dbReference type="Pfam" id="PF13478"/>
    </source>
</evidence>
<name>A0ABU3LCS9_9FLAO</name>
<dbReference type="PANTHER" id="PTHR30388">
    <property type="entry name" value="ALDEHYDE OXIDOREDUCTASE MOLYBDENUM COFACTOR ASSEMBLY PROTEIN"/>
    <property type="match status" value="1"/>
</dbReference>
<dbReference type="RefSeq" id="WP_349240724.1">
    <property type="nucleotide sequence ID" value="NZ_JAVTTO010000001.1"/>
</dbReference>
<dbReference type="Gene3D" id="3.40.50.720">
    <property type="entry name" value="NAD(P)-binding Rossmann-like Domain"/>
    <property type="match status" value="1"/>
</dbReference>
<dbReference type="EMBL" id="JAVTTO010000001">
    <property type="protein sequence ID" value="MDT7831480.1"/>
    <property type="molecule type" value="Genomic_DNA"/>
</dbReference>
<evidence type="ECO:0000259" key="1">
    <source>
        <dbReference type="Pfam" id="PF02625"/>
    </source>
</evidence>
<accession>A0ABU3LCS9</accession>
<dbReference type="Pfam" id="PF13478">
    <property type="entry name" value="XdhC_C"/>
    <property type="match status" value="1"/>
</dbReference>
<gene>
    <name evidence="3" type="ORF">RQM59_03755</name>
</gene>
<dbReference type="InterPro" id="IPR003777">
    <property type="entry name" value="XdhC_CoxI"/>
</dbReference>
<dbReference type="InterPro" id="IPR027051">
    <property type="entry name" value="XdhC_Rossmann_dom"/>
</dbReference>
<organism evidence="3 4">
    <name type="scientific">Asprobacillus argus</name>
    <dbReference type="NCBI Taxonomy" id="3076534"/>
    <lineage>
        <taxon>Bacteria</taxon>
        <taxon>Pseudomonadati</taxon>
        <taxon>Bacteroidota</taxon>
        <taxon>Flavobacteriia</taxon>
        <taxon>Flavobacteriales</taxon>
        <taxon>Flavobacteriaceae</taxon>
        <taxon>Asprobacillus</taxon>
    </lineage>
</organism>
<feature type="domain" description="XdhC Rossmann" evidence="2">
    <location>
        <begin position="172"/>
        <end position="315"/>
    </location>
</feature>
<protein>
    <submittedName>
        <fullName evidence="3">XdhC family protein</fullName>
    </submittedName>
</protein>
<dbReference type="Pfam" id="PF02625">
    <property type="entry name" value="XdhC_CoxI"/>
    <property type="match status" value="1"/>
</dbReference>
<reference evidence="3 4" key="1">
    <citation type="submission" date="2023-09" db="EMBL/GenBank/DDBJ databases">
        <title>Novel taxa isolated from Blanes Bay.</title>
        <authorList>
            <person name="Rey-Velasco X."/>
            <person name="Lucena T."/>
        </authorList>
    </citation>
    <scope>NUCLEOTIDE SEQUENCE [LARGE SCALE GENOMIC DNA]</scope>
    <source>
        <strain evidence="3 4">S356</strain>
    </source>
</reference>
<feature type="domain" description="XdhC- CoxI" evidence="1">
    <location>
        <begin position="19"/>
        <end position="82"/>
    </location>
</feature>
<dbReference type="PANTHER" id="PTHR30388:SF6">
    <property type="entry name" value="XANTHINE DEHYDROGENASE SUBUNIT A-RELATED"/>
    <property type="match status" value="1"/>
</dbReference>
<dbReference type="Proteomes" id="UP001257277">
    <property type="component" value="Unassembled WGS sequence"/>
</dbReference>
<comment type="caution">
    <text evidence="3">The sequence shown here is derived from an EMBL/GenBank/DDBJ whole genome shotgun (WGS) entry which is preliminary data.</text>
</comment>
<evidence type="ECO:0000313" key="3">
    <source>
        <dbReference type="EMBL" id="MDT7831480.1"/>
    </source>
</evidence>